<dbReference type="EMBL" id="JAVCAP010000012">
    <property type="protein sequence ID" value="MDP8567308.1"/>
    <property type="molecule type" value="Genomic_DNA"/>
</dbReference>
<comment type="similarity">
    <text evidence="2">Belongs to the PqqA family.</text>
</comment>
<keyword evidence="4" id="KW-0884">PQQ biosynthesis</keyword>
<accession>A0ABT9JRW1</accession>
<sequence length="85" mass="9913">MILEKYLMQCLKHALQHGLMRSMGLIRVNMPSTHPSGRAHIARRLKKRQSFINERLMWAKPAATEMRFGLEATLYLMNKSCALRE</sequence>
<evidence type="ECO:0000256" key="1">
    <source>
        <dbReference type="ARBA" id="ARBA00004886"/>
    </source>
</evidence>
<evidence type="ECO:0000313" key="6">
    <source>
        <dbReference type="Proteomes" id="UP001225906"/>
    </source>
</evidence>
<protein>
    <recommendedName>
        <fullName evidence="3">Coenzyme PQQ synthesis protein A</fullName>
    </recommendedName>
</protein>
<evidence type="ECO:0000256" key="2">
    <source>
        <dbReference type="ARBA" id="ARBA00009325"/>
    </source>
</evidence>
<keyword evidence="6" id="KW-1185">Reference proteome</keyword>
<gene>
    <name evidence="5" type="primary">pqqA</name>
    <name evidence="5" type="ORF">Q9291_05565</name>
</gene>
<dbReference type="Proteomes" id="UP001225906">
    <property type="component" value="Unassembled WGS sequence"/>
</dbReference>
<dbReference type="InterPro" id="IPR011725">
    <property type="entry name" value="PQQ_synth_PqqA"/>
</dbReference>
<reference evidence="6" key="1">
    <citation type="journal article" date="2019" name="Int. J. Syst. Evol. Microbiol.">
        <title>The Global Catalogue of Microorganisms (GCM) 10K type strain sequencing project: providing services to taxonomists for standard genome sequencing and annotation.</title>
        <authorList>
            <consortium name="The Broad Institute Genomics Platform"/>
            <consortium name="The Broad Institute Genome Sequencing Center for Infectious Disease"/>
            <person name="Wu L."/>
            <person name="Ma J."/>
        </authorList>
    </citation>
    <scope>NUCLEOTIDE SEQUENCE [LARGE SCALE GENOMIC DNA]</scope>
    <source>
        <strain evidence="6">VKM B-3159</strain>
    </source>
</reference>
<comment type="caution">
    <text evidence="5">The sequence shown here is derived from an EMBL/GenBank/DDBJ whole genome shotgun (WGS) entry which is preliminary data.</text>
</comment>
<organism evidence="5 6">
    <name type="scientific">Methylophilus aquaticus</name>
    <dbReference type="NCBI Taxonomy" id="1971610"/>
    <lineage>
        <taxon>Bacteria</taxon>
        <taxon>Pseudomonadati</taxon>
        <taxon>Pseudomonadota</taxon>
        <taxon>Betaproteobacteria</taxon>
        <taxon>Nitrosomonadales</taxon>
        <taxon>Methylophilaceae</taxon>
        <taxon>Methylophilus</taxon>
    </lineage>
</organism>
<evidence type="ECO:0000256" key="3">
    <source>
        <dbReference type="ARBA" id="ARBA00015086"/>
    </source>
</evidence>
<comment type="pathway">
    <text evidence="1">Cofactor biosynthesis; pyrroloquinoline quinone biosynthesis.</text>
</comment>
<dbReference type="NCBIfam" id="TIGR02107">
    <property type="entry name" value="PQQ_syn_pqqA"/>
    <property type="match status" value="1"/>
</dbReference>
<dbReference type="Pfam" id="PF08042">
    <property type="entry name" value="PqqA"/>
    <property type="match status" value="1"/>
</dbReference>
<proteinExistence type="inferred from homology"/>
<evidence type="ECO:0000256" key="4">
    <source>
        <dbReference type="ARBA" id="ARBA00022905"/>
    </source>
</evidence>
<evidence type="ECO:0000313" key="5">
    <source>
        <dbReference type="EMBL" id="MDP8567308.1"/>
    </source>
</evidence>
<name>A0ABT9JRW1_9PROT</name>